<dbReference type="Proteomes" id="UP000216311">
    <property type="component" value="Unassembled WGS sequence"/>
</dbReference>
<dbReference type="GO" id="GO:0070967">
    <property type="term" value="F:coenzyme F420 binding"/>
    <property type="evidence" value="ECO:0007669"/>
    <property type="project" value="TreeGrafter"/>
</dbReference>
<evidence type="ECO:0000259" key="2">
    <source>
        <dbReference type="Pfam" id="PF01243"/>
    </source>
</evidence>
<dbReference type="SUPFAM" id="SSF50475">
    <property type="entry name" value="FMN-binding split barrel"/>
    <property type="match status" value="1"/>
</dbReference>
<dbReference type="InterPro" id="IPR012349">
    <property type="entry name" value="Split_barrel_FMN-bd"/>
</dbReference>
<evidence type="ECO:0000256" key="1">
    <source>
        <dbReference type="ARBA" id="ARBA00023002"/>
    </source>
</evidence>
<dbReference type="GO" id="GO:0016627">
    <property type="term" value="F:oxidoreductase activity, acting on the CH-CH group of donors"/>
    <property type="evidence" value="ECO:0007669"/>
    <property type="project" value="TreeGrafter"/>
</dbReference>
<evidence type="ECO:0000313" key="4">
    <source>
        <dbReference type="Proteomes" id="UP000216311"/>
    </source>
</evidence>
<dbReference type="OrthoDB" id="157302at2"/>
<dbReference type="EMBL" id="NMVQ01000046">
    <property type="protein sequence ID" value="OYO17320.1"/>
    <property type="molecule type" value="Genomic_DNA"/>
</dbReference>
<keyword evidence="4" id="KW-1185">Reference proteome</keyword>
<reference evidence="3 4" key="1">
    <citation type="submission" date="2017-07" db="EMBL/GenBank/DDBJ databases">
        <title>Draft whole genome sequences of clinical Proprionibacteriaceae strains.</title>
        <authorList>
            <person name="Bernier A.-M."/>
            <person name="Bernard K."/>
            <person name="Domingo M.-C."/>
        </authorList>
    </citation>
    <scope>NUCLEOTIDE SEQUENCE [LARGE SCALE GENOMIC DNA]</scope>
    <source>
        <strain evidence="3 4">NML 130396</strain>
    </source>
</reference>
<dbReference type="Gene3D" id="2.30.110.10">
    <property type="entry name" value="Electron Transport, Fmn-binding Protein, Chain A"/>
    <property type="match status" value="1"/>
</dbReference>
<feature type="domain" description="Pyridoxamine 5'-phosphate oxidase N-terminal" evidence="2">
    <location>
        <begin position="8"/>
        <end position="133"/>
    </location>
</feature>
<organism evidence="3 4">
    <name type="scientific">Enemella dayhoffiae</name>
    <dbReference type="NCBI Taxonomy" id="2016507"/>
    <lineage>
        <taxon>Bacteria</taxon>
        <taxon>Bacillati</taxon>
        <taxon>Actinomycetota</taxon>
        <taxon>Actinomycetes</taxon>
        <taxon>Propionibacteriales</taxon>
        <taxon>Propionibacteriaceae</taxon>
        <taxon>Enemella</taxon>
    </lineage>
</organism>
<protein>
    <submittedName>
        <fullName evidence="3">F420-dependent protein</fullName>
    </submittedName>
</protein>
<dbReference type="PANTHER" id="PTHR35176:SF1">
    <property type="entry name" value="F420H(2)-DEPENDENT BILIVERDIN REDUCTASE"/>
    <property type="match status" value="1"/>
</dbReference>
<gene>
    <name evidence="3" type="ORF">CGZ93_16650</name>
</gene>
<proteinExistence type="predicted"/>
<accession>A0A255GNC3</accession>
<comment type="caution">
    <text evidence="3">The sequence shown here is derived from an EMBL/GenBank/DDBJ whole genome shotgun (WGS) entry which is preliminary data.</text>
</comment>
<dbReference type="InterPro" id="IPR052019">
    <property type="entry name" value="F420H2_bilvrd_red/Heme_oxyg"/>
</dbReference>
<dbReference type="AlphaFoldDB" id="A0A255GNC3"/>
<sequence>MAYHRMSEAEVRDFLERDPARPAILGTTRKDGRPHLAPMWYALDSDGSICFNTGADTLKGRTLRRTGYAVLTVQDDRPPFSFVTVQGPVELVDDLEQVRRWAGMIGGRYMGADRAGEYAARNGVPGELLVRLRVNHTVSAADVAD</sequence>
<dbReference type="GO" id="GO:0005829">
    <property type="term" value="C:cytosol"/>
    <property type="evidence" value="ECO:0007669"/>
    <property type="project" value="TreeGrafter"/>
</dbReference>
<dbReference type="InterPro" id="IPR011576">
    <property type="entry name" value="Pyridox_Oxase_N"/>
</dbReference>
<name>A0A255GNC3_9ACTN</name>
<dbReference type="NCBIfam" id="TIGR03618">
    <property type="entry name" value="Rv1155_F420"/>
    <property type="match status" value="1"/>
</dbReference>
<dbReference type="PANTHER" id="PTHR35176">
    <property type="entry name" value="HEME OXYGENASE HI_0854-RELATED"/>
    <property type="match status" value="1"/>
</dbReference>
<dbReference type="InterPro" id="IPR019920">
    <property type="entry name" value="F420-binding_dom_put"/>
</dbReference>
<evidence type="ECO:0000313" key="3">
    <source>
        <dbReference type="EMBL" id="OYO17320.1"/>
    </source>
</evidence>
<keyword evidence="1" id="KW-0560">Oxidoreductase</keyword>
<dbReference type="Pfam" id="PF01243">
    <property type="entry name" value="PNPOx_N"/>
    <property type="match status" value="1"/>
</dbReference>